<gene>
    <name evidence="2" type="ordered locus">Pnap_4908</name>
</gene>
<feature type="domain" description="CSD" evidence="1">
    <location>
        <begin position="13"/>
        <end position="65"/>
    </location>
</feature>
<accession>A1VWE4</accession>
<dbReference type="InterPro" id="IPR002059">
    <property type="entry name" value="CSP_DNA-bd"/>
</dbReference>
<geneLocation type="plasmid" evidence="2 3">
    <name>pPNAP03</name>
</geneLocation>
<dbReference type="Proteomes" id="UP000000644">
    <property type="component" value="Plasmid pPNAP03"/>
</dbReference>
<dbReference type="RefSeq" id="WP_011798343.1">
    <property type="nucleotide sequence ID" value="NC_008759.1"/>
</dbReference>
<dbReference type="EMBL" id="CP000532">
    <property type="protein sequence ID" value="ABM39972.1"/>
    <property type="molecule type" value="Genomic_DNA"/>
</dbReference>
<reference evidence="3" key="1">
    <citation type="journal article" date="2009" name="Environ. Microbiol.">
        <title>The genome of Polaromonas naphthalenivorans strain CJ2, isolated from coal tar-contaminated sediment, reveals physiological and metabolic versatility and evolution through extensive horizontal gene transfer.</title>
        <authorList>
            <person name="Yagi J.M."/>
            <person name="Sims D."/>
            <person name="Brettin T."/>
            <person name="Bruce D."/>
            <person name="Madsen E.L."/>
        </authorList>
    </citation>
    <scope>NUCLEOTIDE SEQUENCE [LARGE SCALE GENOMIC DNA]</scope>
    <source>
        <strain evidence="3">CJ2</strain>
        <plasmid evidence="3">Plasmid pPNAP03</plasmid>
    </source>
</reference>
<keyword evidence="3" id="KW-1185">Reference proteome</keyword>
<sequence>MTTLNLSAVPLQEGTVARLNPKAGFGYVRDQSGANEYIFVFGFALKHSQAKNLSVGKAVHFRVSGQGRVDKLLFDERVQTER</sequence>
<evidence type="ECO:0000259" key="1">
    <source>
        <dbReference type="Pfam" id="PF00313"/>
    </source>
</evidence>
<evidence type="ECO:0000313" key="2">
    <source>
        <dbReference type="EMBL" id="ABM39972.1"/>
    </source>
</evidence>
<dbReference type="SUPFAM" id="SSF50249">
    <property type="entry name" value="Nucleic acid-binding proteins"/>
    <property type="match status" value="1"/>
</dbReference>
<dbReference type="GO" id="GO:0003676">
    <property type="term" value="F:nucleic acid binding"/>
    <property type="evidence" value="ECO:0007669"/>
    <property type="project" value="InterPro"/>
</dbReference>
<dbReference type="KEGG" id="pna:Pnap_4908"/>
<keyword evidence="2" id="KW-0614">Plasmid</keyword>
<evidence type="ECO:0000313" key="3">
    <source>
        <dbReference type="Proteomes" id="UP000000644"/>
    </source>
</evidence>
<dbReference type="HOGENOM" id="CLU_194563_0_0_4"/>
<dbReference type="InterPro" id="IPR012340">
    <property type="entry name" value="NA-bd_OB-fold"/>
</dbReference>
<dbReference type="Pfam" id="PF00313">
    <property type="entry name" value="CSD"/>
    <property type="match status" value="1"/>
</dbReference>
<name>A1VWE4_POLNA</name>
<dbReference type="OrthoDB" id="9782252at2"/>
<proteinExistence type="predicted"/>
<organism evidence="2 3">
    <name type="scientific">Polaromonas naphthalenivorans (strain CJ2)</name>
    <dbReference type="NCBI Taxonomy" id="365044"/>
    <lineage>
        <taxon>Bacteria</taxon>
        <taxon>Pseudomonadati</taxon>
        <taxon>Pseudomonadota</taxon>
        <taxon>Betaproteobacteria</taxon>
        <taxon>Burkholderiales</taxon>
        <taxon>Comamonadaceae</taxon>
        <taxon>Polaromonas</taxon>
    </lineage>
</organism>
<dbReference type="AlphaFoldDB" id="A1VWE4"/>
<dbReference type="Gene3D" id="2.40.50.140">
    <property type="entry name" value="Nucleic acid-binding proteins"/>
    <property type="match status" value="1"/>
</dbReference>
<protein>
    <recommendedName>
        <fullName evidence="1">CSD domain-containing protein</fullName>
    </recommendedName>
</protein>